<dbReference type="Gene3D" id="3.30.300.90">
    <property type="entry name" value="BolA-like"/>
    <property type="match status" value="1"/>
</dbReference>
<comment type="caution">
    <text evidence="3">The sequence shown here is derived from an EMBL/GenBank/DDBJ whole genome shotgun (WGS) entry which is preliminary data.</text>
</comment>
<dbReference type="PIRSF" id="PIRSF003113">
    <property type="entry name" value="BolA"/>
    <property type="match status" value="1"/>
</dbReference>
<evidence type="ECO:0000256" key="1">
    <source>
        <dbReference type="ARBA" id="ARBA00005578"/>
    </source>
</evidence>
<organism evidence="3 4">
    <name type="scientific">Clavelina lepadiformis</name>
    <name type="common">Light-bulb sea squirt</name>
    <name type="synonym">Ascidia lepadiformis</name>
    <dbReference type="NCBI Taxonomy" id="159417"/>
    <lineage>
        <taxon>Eukaryota</taxon>
        <taxon>Metazoa</taxon>
        <taxon>Chordata</taxon>
        <taxon>Tunicata</taxon>
        <taxon>Ascidiacea</taxon>
        <taxon>Aplousobranchia</taxon>
        <taxon>Clavelinidae</taxon>
        <taxon>Clavelina</taxon>
    </lineage>
</organism>
<proteinExistence type="inferred from homology"/>
<dbReference type="Pfam" id="PF01722">
    <property type="entry name" value="BolA"/>
    <property type="match status" value="1"/>
</dbReference>
<reference evidence="3 4" key="1">
    <citation type="submission" date="2024-02" db="EMBL/GenBank/DDBJ databases">
        <authorList>
            <person name="Daric V."/>
            <person name="Darras S."/>
        </authorList>
    </citation>
    <scope>NUCLEOTIDE SEQUENCE [LARGE SCALE GENOMIC DNA]</scope>
</reference>
<gene>
    <name evidence="3" type="ORF">CVLEPA_LOCUS14367</name>
</gene>
<dbReference type="PANTHER" id="PTHR46188">
    <property type="entry name" value="BOLA-LIKE PROTEIN 3"/>
    <property type="match status" value="1"/>
</dbReference>
<dbReference type="EMBL" id="CAWYQH010000097">
    <property type="protein sequence ID" value="CAK8683279.1"/>
    <property type="molecule type" value="Genomic_DNA"/>
</dbReference>
<evidence type="ECO:0000313" key="3">
    <source>
        <dbReference type="EMBL" id="CAK8683279.1"/>
    </source>
</evidence>
<evidence type="ECO:0000313" key="4">
    <source>
        <dbReference type="Proteomes" id="UP001642483"/>
    </source>
</evidence>
<dbReference type="PANTHER" id="PTHR46188:SF1">
    <property type="entry name" value="BOLA-LIKE PROTEIN 3"/>
    <property type="match status" value="1"/>
</dbReference>
<dbReference type="SUPFAM" id="SSF82657">
    <property type="entry name" value="BolA-like"/>
    <property type="match status" value="1"/>
</dbReference>
<evidence type="ECO:0008006" key="5">
    <source>
        <dbReference type="Google" id="ProtNLM"/>
    </source>
</evidence>
<keyword evidence="4" id="KW-1185">Reference proteome</keyword>
<dbReference type="InterPro" id="IPR052275">
    <property type="entry name" value="Mt_Fe-S_assembly_factor"/>
</dbReference>
<protein>
    <recommendedName>
        <fullName evidence="5">BolA-like protein 3</fullName>
    </recommendedName>
</protein>
<dbReference type="InterPro" id="IPR036065">
    <property type="entry name" value="BolA-like_sf"/>
</dbReference>
<evidence type="ECO:0000256" key="2">
    <source>
        <dbReference type="RuleBase" id="RU003860"/>
    </source>
</evidence>
<dbReference type="InterPro" id="IPR002634">
    <property type="entry name" value="BolA"/>
</dbReference>
<accession>A0ABP0FXY0</accession>
<sequence>MVLSLFTDNSRTSTKLDMQPLKRYSSNYKLSEGEMHIDAVLRKKFPKADTIKVTDISGGCGDMYEIRIYSEEFEGVRVVQQHKLVTNALKEEVGKMHGLRIFTSTPE</sequence>
<dbReference type="Proteomes" id="UP001642483">
    <property type="component" value="Unassembled WGS sequence"/>
</dbReference>
<comment type="similarity">
    <text evidence="1 2">Belongs to the BolA/IbaG family.</text>
</comment>
<name>A0ABP0FXY0_CLALP</name>